<dbReference type="EMBL" id="BAABCY010000034">
    <property type="protein sequence ID" value="GAA3563570.1"/>
    <property type="molecule type" value="Genomic_DNA"/>
</dbReference>
<keyword evidence="3" id="KW-1185">Reference proteome</keyword>
<sequence>MKLQTQIPLEKQSNNLIDYTSSVLLLGSCFVENIGGKLDYFKFKSTQNPFGILFHPKAIENLLRDAVNKREYTKDDVFLHNEQWHCFDAHSKLSHASKDLLLHELNTNLKITFERLCDATHIVITLGTAWVYRFIASDAIVANCHKVPQKQFKKELMSVTSLIKSLKSMMSAIHSINQNTTVVFTVSPVRHIKDGFIENMQSKAHLITAIHQFLNSQEPISKSKSFYFPSYEIIMDELRDYRFYKEDMLHPNTVAIDYVWEKFKATWVVDEATKTMDKVEAVQKGLLHKPFNHNSEAHQKFLKNLEVKKKQLQNEFSHIVFNN</sequence>
<dbReference type="RefSeq" id="WP_345005043.1">
    <property type="nucleotide sequence ID" value="NZ_BAABCY010000034.1"/>
</dbReference>
<organism evidence="2 3">
    <name type="scientific">Snuella lapsa</name>
    <dbReference type="NCBI Taxonomy" id="870481"/>
    <lineage>
        <taxon>Bacteria</taxon>
        <taxon>Pseudomonadati</taxon>
        <taxon>Bacteroidota</taxon>
        <taxon>Flavobacteriia</taxon>
        <taxon>Flavobacteriales</taxon>
        <taxon>Flavobacteriaceae</taxon>
        <taxon>Snuella</taxon>
    </lineage>
</organism>
<evidence type="ECO:0000313" key="3">
    <source>
        <dbReference type="Proteomes" id="UP001500954"/>
    </source>
</evidence>
<dbReference type="Proteomes" id="UP001500954">
    <property type="component" value="Unassembled WGS sequence"/>
</dbReference>
<comment type="caution">
    <text evidence="2">The sequence shown here is derived from an EMBL/GenBank/DDBJ whole genome shotgun (WGS) entry which is preliminary data.</text>
</comment>
<dbReference type="PROSITE" id="PS51257">
    <property type="entry name" value="PROKAR_LIPOPROTEIN"/>
    <property type="match status" value="1"/>
</dbReference>
<dbReference type="InterPro" id="IPR014982">
    <property type="entry name" value="GSCFA"/>
</dbReference>
<gene>
    <name evidence="2" type="ORF">GCM10022395_12630</name>
</gene>
<proteinExistence type="predicted"/>
<evidence type="ECO:0000259" key="1">
    <source>
        <dbReference type="Pfam" id="PF08885"/>
    </source>
</evidence>
<feature type="domain" description="GSCFA" evidence="1">
    <location>
        <begin position="23"/>
        <end position="263"/>
    </location>
</feature>
<evidence type="ECO:0000313" key="2">
    <source>
        <dbReference type="EMBL" id="GAA3563570.1"/>
    </source>
</evidence>
<reference evidence="3" key="1">
    <citation type="journal article" date="2019" name="Int. J. Syst. Evol. Microbiol.">
        <title>The Global Catalogue of Microorganisms (GCM) 10K type strain sequencing project: providing services to taxonomists for standard genome sequencing and annotation.</title>
        <authorList>
            <consortium name="The Broad Institute Genomics Platform"/>
            <consortium name="The Broad Institute Genome Sequencing Center for Infectious Disease"/>
            <person name="Wu L."/>
            <person name="Ma J."/>
        </authorList>
    </citation>
    <scope>NUCLEOTIDE SEQUENCE [LARGE SCALE GENOMIC DNA]</scope>
    <source>
        <strain evidence="3">JCM 17111</strain>
    </source>
</reference>
<name>A0ABP6XA89_9FLAO</name>
<accession>A0ABP6XA89</accession>
<protein>
    <submittedName>
        <fullName evidence="2">GSCFA domain-containing protein</fullName>
    </submittedName>
</protein>
<dbReference type="Pfam" id="PF08885">
    <property type="entry name" value="GSCFA"/>
    <property type="match status" value="1"/>
</dbReference>